<dbReference type="PANTHER" id="PTHR45586:SF1">
    <property type="entry name" value="LIPOPOLYSACCHARIDE ASSEMBLY PROTEIN B"/>
    <property type="match status" value="1"/>
</dbReference>
<evidence type="ECO:0000256" key="1">
    <source>
        <dbReference type="ARBA" id="ARBA00022737"/>
    </source>
</evidence>
<keyword evidence="4" id="KW-0732">Signal</keyword>
<name>A0A5N0T7X4_9GAMM</name>
<proteinExistence type="predicted"/>
<keyword evidence="2 3" id="KW-0802">TPR repeat</keyword>
<gene>
    <name evidence="5" type="ORF">F3N42_10945</name>
</gene>
<evidence type="ECO:0000313" key="6">
    <source>
        <dbReference type="Proteomes" id="UP000325372"/>
    </source>
</evidence>
<reference evidence="5 6" key="1">
    <citation type="submission" date="2019-09" db="EMBL/GenBank/DDBJ databases">
        <title>Wenzhouxiangella sp. Genome sequencing and assembly.</title>
        <authorList>
            <person name="Zhang R."/>
        </authorList>
    </citation>
    <scope>NUCLEOTIDE SEQUENCE [LARGE SCALE GENOMIC DNA]</scope>
    <source>
        <strain evidence="5 6">W260</strain>
    </source>
</reference>
<dbReference type="Gene3D" id="1.25.40.10">
    <property type="entry name" value="Tetratricopeptide repeat domain"/>
    <property type="match status" value="2"/>
</dbReference>
<dbReference type="InterPro" id="IPR019734">
    <property type="entry name" value="TPR_rpt"/>
</dbReference>
<dbReference type="InterPro" id="IPR051012">
    <property type="entry name" value="CellSynth/LPSAsmb/PSIAsmb"/>
</dbReference>
<dbReference type="AlphaFoldDB" id="A0A5N0T7X4"/>
<dbReference type="SUPFAM" id="SSF48452">
    <property type="entry name" value="TPR-like"/>
    <property type="match status" value="1"/>
</dbReference>
<keyword evidence="6" id="KW-1185">Reference proteome</keyword>
<dbReference type="Pfam" id="PF13432">
    <property type="entry name" value="TPR_16"/>
    <property type="match status" value="2"/>
</dbReference>
<dbReference type="PROSITE" id="PS50005">
    <property type="entry name" value="TPR"/>
    <property type="match status" value="1"/>
</dbReference>
<protein>
    <submittedName>
        <fullName evidence="5">Tetratricopeptide repeat protein</fullName>
    </submittedName>
</protein>
<feature type="signal peptide" evidence="4">
    <location>
        <begin position="1"/>
        <end position="30"/>
    </location>
</feature>
<organism evidence="5 6">
    <name type="scientific">Marinihelvus fidelis</name>
    <dbReference type="NCBI Taxonomy" id="2613842"/>
    <lineage>
        <taxon>Bacteria</taxon>
        <taxon>Pseudomonadati</taxon>
        <taxon>Pseudomonadota</taxon>
        <taxon>Gammaproteobacteria</taxon>
        <taxon>Chromatiales</taxon>
        <taxon>Wenzhouxiangellaceae</taxon>
        <taxon>Marinihelvus</taxon>
    </lineage>
</organism>
<evidence type="ECO:0000256" key="2">
    <source>
        <dbReference type="ARBA" id="ARBA00022803"/>
    </source>
</evidence>
<evidence type="ECO:0000256" key="3">
    <source>
        <dbReference type="PROSITE-ProRule" id="PRU00339"/>
    </source>
</evidence>
<dbReference type="InterPro" id="IPR011990">
    <property type="entry name" value="TPR-like_helical_dom_sf"/>
</dbReference>
<dbReference type="PANTHER" id="PTHR45586">
    <property type="entry name" value="TPR REPEAT-CONTAINING PROTEIN PA4667"/>
    <property type="match status" value="1"/>
</dbReference>
<accession>A0A5N0T7X4</accession>
<evidence type="ECO:0000256" key="4">
    <source>
        <dbReference type="SAM" id="SignalP"/>
    </source>
</evidence>
<keyword evidence="1" id="KW-0677">Repeat</keyword>
<dbReference type="Proteomes" id="UP000325372">
    <property type="component" value="Unassembled WGS sequence"/>
</dbReference>
<feature type="chain" id="PRO_5024274321" evidence="4">
    <location>
        <begin position="31"/>
        <end position="447"/>
    </location>
</feature>
<sequence length="447" mass="50524">MKNRQNIRNRFHGIALAATLGIFQASTATAEEGKQRETRATVAMSQKVYETLTQAQALVENRAYEQAEAILADLRMREDLEPYETAQAWNLSAFNYYQRERYEDAIRAYDQVLSQPDMPVGLRQTALKTKAQLKLNVEDYRGTLTTIDRLMELVSEPAPDIDYTRGAAYFQLGEFRNALAPLQRAVSTTTASDAVPKEGWLLLLRGCYYQLKDFENMVAVLEDLIRHYPKDTYLLTLAGAYSELGDTLKQLVIMETLYEQGLISNSSHITNLANLYLLHETPLKAAELLDRELESGALEKDERSLRLLSQAWYAARENEKAIVPLQQAAERANDGQLYVRLAQSYLQLDRWEAAVDALQTGLDIGGIARTDSAHILLGMAYMRLGQHAQARRAFMVAQGDVRSRREAQLWVDYIDSEVRRTKALEQPVPDPRQSPLDALLEAAEDAT</sequence>
<feature type="repeat" description="TPR" evidence="3">
    <location>
        <begin position="159"/>
        <end position="192"/>
    </location>
</feature>
<dbReference type="Pfam" id="PF13174">
    <property type="entry name" value="TPR_6"/>
    <property type="match status" value="1"/>
</dbReference>
<comment type="caution">
    <text evidence="5">The sequence shown here is derived from an EMBL/GenBank/DDBJ whole genome shotgun (WGS) entry which is preliminary data.</text>
</comment>
<dbReference type="SMART" id="SM00028">
    <property type="entry name" value="TPR"/>
    <property type="match status" value="4"/>
</dbReference>
<dbReference type="EMBL" id="VYXP01000006">
    <property type="protein sequence ID" value="KAA9130871.1"/>
    <property type="molecule type" value="Genomic_DNA"/>
</dbReference>
<dbReference type="RefSeq" id="WP_150864508.1">
    <property type="nucleotide sequence ID" value="NZ_VYXP01000006.1"/>
</dbReference>
<evidence type="ECO:0000313" key="5">
    <source>
        <dbReference type="EMBL" id="KAA9130871.1"/>
    </source>
</evidence>